<proteinExistence type="predicted"/>
<gene>
    <name evidence="1" type="ordered locus">DP0811</name>
</gene>
<dbReference type="KEGG" id="dps:DP0811"/>
<dbReference type="Proteomes" id="UP000000602">
    <property type="component" value="Chromosome"/>
</dbReference>
<evidence type="ECO:0000313" key="2">
    <source>
        <dbReference type="Proteomes" id="UP000000602"/>
    </source>
</evidence>
<evidence type="ECO:0000313" key="1">
    <source>
        <dbReference type="EMBL" id="CAG35540.1"/>
    </source>
</evidence>
<reference evidence="2" key="1">
    <citation type="journal article" date="2004" name="Environ. Microbiol.">
        <title>The genome of Desulfotalea psychrophila, a sulfate-reducing bacterium from permanently cold Arctic sediments.</title>
        <authorList>
            <person name="Rabus R."/>
            <person name="Ruepp A."/>
            <person name="Frickey T."/>
            <person name="Rattei T."/>
            <person name="Fartmann B."/>
            <person name="Stark M."/>
            <person name="Bauer M."/>
            <person name="Zibat A."/>
            <person name="Lombardot T."/>
            <person name="Becker I."/>
            <person name="Amann J."/>
            <person name="Gellner K."/>
            <person name="Teeling H."/>
            <person name="Leuschner W.D."/>
            <person name="Gloeckner F.-O."/>
            <person name="Lupas A.N."/>
            <person name="Amann R."/>
            <person name="Klenk H.-P."/>
        </authorList>
    </citation>
    <scope>NUCLEOTIDE SEQUENCE [LARGE SCALE GENOMIC DNA]</scope>
    <source>
        <strain evidence="2">DSM 12343 / LSv54</strain>
    </source>
</reference>
<organism evidence="1 2">
    <name type="scientific">Desulfotalea psychrophila (strain LSv54 / DSM 12343)</name>
    <dbReference type="NCBI Taxonomy" id="177439"/>
    <lineage>
        <taxon>Bacteria</taxon>
        <taxon>Pseudomonadati</taxon>
        <taxon>Thermodesulfobacteriota</taxon>
        <taxon>Desulfobulbia</taxon>
        <taxon>Desulfobulbales</taxon>
        <taxon>Desulfocapsaceae</taxon>
        <taxon>Desulfotalea</taxon>
    </lineage>
</organism>
<dbReference type="AlphaFoldDB" id="Q6AQ33"/>
<dbReference type="HOGENOM" id="CLU_2154307_0_0_7"/>
<name>Q6AQ33_DESPS</name>
<dbReference type="EMBL" id="CR522870">
    <property type="protein sequence ID" value="CAG35540.1"/>
    <property type="molecule type" value="Genomic_DNA"/>
</dbReference>
<keyword evidence="2" id="KW-1185">Reference proteome</keyword>
<sequence length="111" mass="13114">MASANNFFDFNDSILSPHHTQKRTRNFYSFELKNFRTKYNAQHITPQFFLLLQALHLIFLSRMSRVGICTGLKIKHKLSQLLAYFSSSLFTCKRKDEKVKSSIFLIFQLFI</sequence>
<protein>
    <submittedName>
        <fullName evidence="1">Uncharacterized protein</fullName>
    </submittedName>
</protein>
<dbReference type="STRING" id="177439.DP0811"/>
<accession>Q6AQ33</accession>